<dbReference type="HAMAP" id="MF_00083">
    <property type="entry name" value="Pept_tRNA_hydro_bact"/>
    <property type="match status" value="1"/>
</dbReference>
<evidence type="ECO:0000256" key="1">
    <source>
        <dbReference type="ARBA" id="ARBA00013260"/>
    </source>
</evidence>
<accession>A0ABS2L3G4</accession>
<comment type="subcellular location">
    <subcellularLocation>
        <location evidence="7">Cytoplasm</location>
    </subcellularLocation>
</comment>
<dbReference type="CDD" id="cd00462">
    <property type="entry name" value="PTH"/>
    <property type="match status" value="1"/>
</dbReference>
<comment type="catalytic activity">
    <reaction evidence="7 8">
        <text>an N-acyl-L-alpha-aminoacyl-tRNA + H2O = an N-acyl-L-amino acid + a tRNA + H(+)</text>
        <dbReference type="Rhea" id="RHEA:54448"/>
        <dbReference type="Rhea" id="RHEA-COMP:10123"/>
        <dbReference type="Rhea" id="RHEA-COMP:13883"/>
        <dbReference type="ChEBI" id="CHEBI:15377"/>
        <dbReference type="ChEBI" id="CHEBI:15378"/>
        <dbReference type="ChEBI" id="CHEBI:59874"/>
        <dbReference type="ChEBI" id="CHEBI:78442"/>
        <dbReference type="ChEBI" id="CHEBI:138191"/>
        <dbReference type="EC" id="3.1.1.29"/>
    </reaction>
</comment>
<evidence type="ECO:0000256" key="9">
    <source>
        <dbReference type="RuleBase" id="RU004320"/>
    </source>
</evidence>
<dbReference type="EC" id="3.1.1.29" evidence="1 7"/>
<feature type="site" description="Discriminates between blocked and unblocked aminoacyl-tRNA" evidence="7">
    <location>
        <position position="24"/>
    </location>
</feature>
<evidence type="ECO:0000256" key="3">
    <source>
        <dbReference type="ARBA" id="ARBA00022801"/>
    </source>
</evidence>
<sequence>MREQKGSVIVVASDDQWLVVGLGNPGPEYAGNRHNVGQMVLDELAMRLSSSFKAVARTNARVAEGRMIPGGPRFVLAKPNSYMNNSGGPVAALLAYFSLPPSQLIVVHDELDIPFDTLRLKFGGGHGGHNGIRDIAAATGTGDFARVRVGVGRPPGRQSAADFVLRDFTSTERGVLPNILADAADAVELIAADGLTAAQQRYHAPPPA</sequence>
<dbReference type="SUPFAM" id="SSF53178">
    <property type="entry name" value="Peptidyl-tRNA hydrolase-like"/>
    <property type="match status" value="1"/>
</dbReference>
<comment type="function">
    <text evidence="7">Hydrolyzes ribosome-free peptidyl-tRNAs (with 1 or more amino acids incorporated), which drop off the ribosome during protein synthesis, or as a result of ribosome stalling.</text>
</comment>
<keyword evidence="11" id="KW-1185">Reference proteome</keyword>
<keyword evidence="3 7" id="KW-0378">Hydrolase</keyword>
<dbReference type="Pfam" id="PF01195">
    <property type="entry name" value="Pept_tRNA_hydro"/>
    <property type="match status" value="1"/>
</dbReference>
<evidence type="ECO:0000256" key="6">
    <source>
        <dbReference type="ARBA" id="ARBA00050038"/>
    </source>
</evidence>
<dbReference type="PROSITE" id="PS01195">
    <property type="entry name" value="PEPT_TRNA_HYDROL_1"/>
    <property type="match status" value="1"/>
</dbReference>
<dbReference type="PANTHER" id="PTHR17224:SF1">
    <property type="entry name" value="PEPTIDYL-TRNA HYDROLASE"/>
    <property type="match status" value="1"/>
</dbReference>
<proteinExistence type="inferred from homology"/>
<reference evidence="10 11" key="1">
    <citation type="submission" date="2021-01" db="EMBL/GenBank/DDBJ databases">
        <title>Sequencing the genomes of 1000 actinobacteria strains.</title>
        <authorList>
            <person name="Klenk H.-P."/>
        </authorList>
    </citation>
    <scope>NUCLEOTIDE SEQUENCE [LARGE SCALE GENOMIC DNA]</scope>
    <source>
        <strain evidence="10 11">DSM 13057</strain>
    </source>
</reference>
<feature type="binding site" evidence="7">
    <location>
        <position position="29"/>
    </location>
    <ligand>
        <name>tRNA</name>
        <dbReference type="ChEBI" id="CHEBI:17843"/>
    </ligand>
</feature>
<dbReference type="PANTHER" id="PTHR17224">
    <property type="entry name" value="PEPTIDYL-TRNA HYDROLASE"/>
    <property type="match status" value="1"/>
</dbReference>
<dbReference type="Gene3D" id="3.40.50.1470">
    <property type="entry name" value="Peptidyl-tRNA hydrolase"/>
    <property type="match status" value="1"/>
</dbReference>
<dbReference type="InterPro" id="IPR036416">
    <property type="entry name" value="Pept_tRNA_hydro_sf"/>
</dbReference>
<feature type="site" description="Stabilizes the basic form of H active site to accept a proton" evidence="7">
    <location>
        <position position="109"/>
    </location>
</feature>
<gene>
    <name evidence="7" type="primary">pth</name>
    <name evidence="10" type="ORF">JOE66_001251</name>
</gene>
<evidence type="ECO:0000256" key="5">
    <source>
        <dbReference type="ARBA" id="ARBA00038063"/>
    </source>
</evidence>
<dbReference type="RefSeq" id="WP_307827078.1">
    <property type="nucleotide sequence ID" value="NZ_BAAAHT010000013.1"/>
</dbReference>
<dbReference type="EMBL" id="JAFBBU010000001">
    <property type="protein sequence ID" value="MBM7471617.1"/>
    <property type="molecule type" value="Genomic_DNA"/>
</dbReference>
<name>A0ABS2L3G4_9MICO</name>
<dbReference type="Proteomes" id="UP000776164">
    <property type="component" value="Unassembled WGS sequence"/>
</dbReference>
<comment type="caution">
    <text evidence="10">The sequence shown here is derived from an EMBL/GenBank/DDBJ whole genome shotgun (WGS) entry which is preliminary data.</text>
</comment>
<feature type="binding site" evidence="7">
    <location>
        <position position="84"/>
    </location>
    <ligand>
        <name>tRNA</name>
        <dbReference type="ChEBI" id="CHEBI:17843"/>
    </ligand>
</feature>
<protein>
    <recommendedName>
        <fullName evidence="6 7">Peptidyl-tRNA hydrolase</fullName>
        <shortName evidence="7">Pth</shortName>
        <ecNumber evidence="1 7">3.1.1.29</ecNumber>
    </recommendedName>
</protein>
<organism evidence="10 11">
    <name type="scientific">Subtercola frigoramans</name>
    <dbReference type="NCBI Taxonomy" id="120298"/>
    <lineage>
        <taxon>Bacteria</taxon>
        <taxon>Bacillati</taxon>
        <taxon>Actinomycetota</taxon>
        <taxon>Actinomycetes</taxon>
        <taxon>Micrococcales</taxon>
        <taxon>Microbacteriaceae</taxon>
        <taxon>Subtercola</taxon>
    </lineage>
</organism>
<dbReference type="GO" id="GO:0004045">
    <property type="term" value="F:peptidyl-tRNA hydrolase activity"/>
    <property type="evidence" value="ECO:0007669"/>
    <property type="project" value="UniProtKB-EC"/>
</dbReference>
<comment type="function">
    <text evidence="7">Catalyzes the release of premature peptidyl moieties from peptidyl-tRNA molecules trapped in stalled 50S ribosomal subunits, and thus maintains levels of free tRNAs and 50S ribosomes.</text>
</comment>
<dbReference type="InterPro" id="IPR001328">
    <property type="entry name" value="Pept_tRNA_hydro"/>
</dbReference>
<dbReference type="NCBIfam" id="TIGR00447">
    <property type="entry name" value="pth"/>
    <property type="match status" value="1"/>
</dbReference>
<feature type="binding site" evidence="7">
    <location>
        <position position="82"/>
    </location>
    <ligand>
        <name>tRNA</name>
        <dbReference type="ChEBI" id="CHEBI:17843"/>
    </ligand>
</feature>
<evidence type="ECO:0000256" key="7">
    <source>
        <dbReference type="HAMAP-Rule" id="MF_00083"/>
    </source>
</evidence>
<keyword evidence="2 7" id="KW-0820">tRNA-binding</keyword>
<keyword evidence="7" id="KW-0963">Cytoplasm</keyword>
<evidence type="ECO:0000313" key="11">
    <source>
        <dbReference type="Proteomes" id="UP000776164"/>
    </source>
</evidence>
<evidence type="ECO:0000256" key="8">
    <source>
        <dbReference type="RuleBase" id="RU000673"/>
    </source>
</evidence>
<evidence type="ECO:0000256" key="2">
    <source>
        <dbReference type="ARBA" id="ARBA00022555"/>
    </source>
</evidence>
<comment type="subunit">
    <text evidence="7">Monomer.</text>
</comment>
<keyword evidence="4 7" id="KW-0694">RNA-binding</keyword>
<evidence type="ECO:0000256" key="4">
    <source>
        <dbReference type="ARBA" id="ARBA00022884"/>
    </source>
</evidence>
<feature type="binding site" evidence="7">
    <location>
        <position position="130"/>
    </location>
    <ligand>
        <name>tRNA</name>
        <dbReference type="ChEBI" id="CHEBI:17843"/>
    </ligand>
</feature>
<evidence type="ECO:0000313" key="10">
    <source>
        <dbReference type="EMBL" id="MBM7471617.1"/>
    </source>
</evidence>
<comment type="similarity">
    <text evidence="5 7 9">Belongs to the PTH family.</text>
</comment>
<dbReference type="InterPro" id="IPR018171">
    <property type="entry name" value="Pept_tRNA_hydro_CS"/>
</dbReference>
<feature type="active site" description="Proton acceptor" evidence="7">
    <location>
        <position position="34"/>
    </location>
</feature>
<dbReference type="PROSITE" id="PS01196">
    <property type="entry name" value="PEPT_TRNA_HYDROL_2"/>
    <property type="match status" value="1"/>
</dbReference>